<dbReference type="InterPro" id="IPR012334">
    <property type="entry name" value="Pectin_lyas_fold"/>
</dbReference>
<keyword evidence="2" id="KW-0732">Signal</keyword>
<dbReference type="InterPro" id="IPR008638">
    <property type="entry name" value="FhaB/CdiA-like_TPS"/>
</dbReference>
<accession>A0A5D3WJS2</accession>
<dbReference type="NCBIfam" id="TIGR01901">
    <property type="entry name" value="adhes_NPXG"/>
    <property type="match status" value="1"/>
</dbReference>
<dbReference type="Proteomes" id="UP000324159">
    <property type="component" value="Unassembled WGS sequence"/>
</dbReference>
<reference evidence="4 5" key="1">
    <citation type="submission" date="2019-07" db="EMBL/GenBank/DDBJ databases">
        <title>Genomic Encyclopedia of Type Strains, Phase IV (KMG-IV): sequencing the most valuable type-strain genomes for metagenomic binning, comparative biology and taxonomic classification.</title>
        <authorList>
            <person name="Goeker M."/>
        </authorList>
    </citation>
    <scope>NUCLEOTIDE SEQUENCE [LARGE SCALE GENOMIC DNA]</scope>
    <source>
        <strain evidence="4 5">SS015</strain>
    </source>
</reference>
<dbReference type="Pfam" id="PF05860">
    <property type="entry name" value="TPS"/>
    <property type="match status" value="1"/>
</dbReference>
<dbReference type="Pfam" id="PF05594">
    <property type="entry name" value="Fil_haemagg"/>
    <property type="match status" value="8"/>
</dbReference>
<evidence type="ECO:0000313" key="4">
    <source>
        <dbReference type="EMBL" id="TYO96128.1"/>
    </source>
</evidence>
<feature type="chain" id="PRO_5022789168" evidence="2">
    <location>
        <begin position="26"/>
        <end position="2607"/>
    </location>
</feature>
<feature type="signal peptide" evidence="2">
    <location>
        <begin position="1"/>
        <end position="25"/>
    </location>
</feature>
<gene>
    <name evidence="4" type="ORF">EDC39_11575</name>
</gene>
<dbReference type="SMART" id="SM00912">
    <property type="entry name" value="Haemagg_act"/>
    <property type="match status" value="1"/>
</dbReference>
<feature type="domain" description="Filamentous haemagglutinin FhaB/tRNA nuclease CdiA-like TPS" evidence="3">
    <location>
        <begin position="41"/>
        <end position="161"/>
    </location>
</feature>
<dbReference type="SUPFAM" id="SSF51126">
    <property type="entry name" value="Pectin lyase-like"/>
    <property type="match status" value="1"/>
</dbReference>
<dbReference type="InterPro" id="IPR025157">
    <property type="entry name" value="Hemagglutinin_rpt"/>
</dbReference>
<organism evidence="4 5">
    <name type="scientific">Geothermobacter ehrlichii</name>
    <dbReference type="NCBI Taxonomy" id="213224"/>
    <lineage>
        <taxon>Bacteria</taxon>
        <taxon>Pseudomonadati</taxon>
        <taxon>Thermodesulfobacteriota</taxon>
        <taxon>Desulfuromonadia</taxon>
        <taxon>Desulfuromonadales</taxon>
        <taxon>Geothermobacteraceae</taxon>
        <taxon>Geothermobacter</taxon>
    </lineage>
</organism>
<feature type="region of interest" description="Disordered" evidence="1">
    <location>
        <begin position="1891"/>
        <end position="1920"/>
    </location>
</feature>
<dbReference type="NCBIfam" id="TIGR01731">
    <property type="entry name" value="fil_hemag_20aa"/>
    <property type="match status" value="7"/>
</dbReference>
<comment type="caution">
    <text evidence="4">The sequence shown here is derived from an EMBL/GenBank/DDBJ whole genome shotgun (WGS) entry which is preliminary data.</text>
</comment>
<dbReference type="Gene3D" id="2.160.20.10">
    <property type="entry name" value="Single-stranded right-handed beta-helix, Pectin lyase-like"/>
    <property type="match status" value="1"/>
</dbReference>
<evidence type="ECO:0000256" key="2">
    <source>
        <dbReference type="SAM" id="SignalP"/>
    </source>
</evidence>
<dbReference type="InterPro" id="IPR010069">
    <property type="entry name" value="CdiA_FHA1_rpt"/>
</dbReference>
<dbReference type="GO" id="GO:0003824">
    <property type="term" value="F:catalytic activity"/>
    <property type="evidence" value="ECO:0007669"/>
    <property type="project" value="UniProtKB-ARBA"/>
</dbReference>
<dbReference type="InterPro" id="IPR011050">
    <property type="entry name" value="Pectin_lyase_fold/virulence"/>
</dbReference>
<name>A0A5D3WJS2_9BACT</name>
<sequence>MSRLRKKVTGSLCLFLLLQPGLAAAGPVAADRMGPRIELTANGLPLVQINRPNAGGVSHNRYRRFDIDPKGLVLNNARLLARTELAGWVEGNPNLADGTARLILNEVTGTDRSLLNGFAEIAGEQAELIIANPNGTTCDGCGFINSSRVTLTTGRPEFDTAGRLTGLQVEEGDIAVAGDGLATDGRVDLLARSLAVNGALHAGELNLIAGRNRIGYGDLGIDILPGEAGEKPRLAVDVGLLGGLYADRIRLIGTEAGLGVAVSGDLAAAGDRLELETDGDLHFAGRAQSGGDLRFAAANLEMTGRAWARGELQLHSEGAIDQQGILVGQNGLTLSGTTLTQSGLIAAGFDAAGQADGRAGLKITLAGRLDNSNGSLLATGGAAIAAGEMVNRDGELVAEGLELGLAGDLDNAAGTIWSAGPATLDLEGILENGSGRVIGEGDIGLRAQTVAGSGLLLAGMSMTIDLVDGWSNPAGGVAQAGELHLRLGGRLDNAGSLLADGTLSLLAAGTDNVGGGLLAAQELTFSLAGELANEGRIEAGLLTGSAAGISNRGGMLADRAELSASNIVNRGPDALIAATGSLHLAARRVDNLDQATLFSLGDLRIDGGDASIPAESIVNEGSLIEADGNLLLAADRIDNRRKEIRIATDLIDTVRLDLGLYPGYDRAVSYYGCWLEGDSDVCGTIVEYQHFSDVRTETVPVSDIVQHDPDGKFIRFHADVPGIGQQTSCFTDPEMGQYCWTEDVLIQQRKEIAAWYESFSQSGDAAGITYYPGYDPGRHIHPGDEISRVLMAKGEPVVHHETRRRLTSYSWRDRFSLITPEPVMIAGGDLSLLVGSLLTNDAGTVAAGGSVTIDGDLFAAGAVSHGRVINRGYRLLETTRTETESLVVWDDPCSFLESHCGYNAVWWPWPDDVQTRVVDALTASMRAGSRLQVFAGSLENTPVTASGAMIDDLSTTTPSASDTGLTLPPTGLFHPTPDPEAGYLIETDPRFADYGSFLSSDWMLQQLGLDPARTLRRLGDGFYEQRLVARQAAEQGSSSTADAGSGFERFRRLMEAGVAAAEELDLAVGVALTAEQTAALTHDILWLVERTVTLPDGRREKALVPTLYLARLRPDDLRPDGSLLAADELEVVTIDEIRNDGMISGRQHLRLRAGDLVNSGEITGGQVELDAGGDLSNLSGRIAGDEVALRADGAIELQTRTRRLKTERDGTRVTADRKGRTAEVTATGNLLLHAEEAIRLQGARLDAGGSLKLASGGDIELTAIREEDRTERNEAGYGYHRQQQDLFASELKAGDHLHLQAGGSLRTEAARLQAGGNLTALAQEGITIGAAATVNAEHLAAEGDRKTVRRKHREEQSHANSLQAGGHVTLVAAGDNSDLRLTGSRVSAGTESTLQLAAGGDIVLDIARKERVDYDYSRKRSLTSSRMREQLQSDSTVVGSRLEGGRIDIEAGRDITLTAAQVAGGEVQLSSGEGAIRLDAETDSHWERDASAKTRLLKAREASHNLLQETARVTRIESGGDLVLRANGTKGVIVTRGAQLDSAGGMTLLATGDKGEVKLATATQARAETTTSRKRRAIPSLSDGSLSLAQSASDLDHSQKVEQVGTRAVTKGDLVIAAGTKLATEGAELAGNNVVLGSSHQITLANAEVQSREDHLHKRSMTGFRMSADSDGFEIFAGRESTKSGLEGWMQTVSPGRIDARANLLVQAGQNAVIRGTDLAAGGEVTIRSGGDVRTLVAYNLETWRSFSKSSRIGFTSRLQHGVGNAVQSAKATADSNNAVTGASRALQTIDAVDALKSPSLTVTVGIGGSHMVTTDSSRTAQAVTIASGGDVSVAGSRDVVAEGTSVVAGGDLEVRGRNIDWQAQVDQWNRDSRQKEFQAGMFLRGQQGAASIGAGGSGSRGSSSSHQEHCAGGSLQAGGDIRMASNENMRLEGTKIAAGEDLTIAAGHNLDITAATDASTSSFDQRSIGKEAGFGFGTTATGAMAGLYVSASGARNELDRTGETSHNAHLNAGDRLVVTSGKDTHISGGRLEGATVKMEVGGDLTLASQIDTGSAKGRQLRGSLTIGTGGFGFSAGYGKADGRKNWVEEQSAVVGDDRVDINVGGHTQLDGSMVASLDNDLRLETGSLGYRDIHGVDKETSWSAGVGGGVSFSGSSSSTATNDGAKTAEADRQVDTGQNAGTGKGSRDFGSWTASGSYGNHEREQDVRATVGAGEIVVRNEPEQTLEGLNRDPSRAFEITRDEGNRYEFYASDNSLGKAVNQATQPVETLRREGEEWGTTLKQYGQRASRAAHNLSLLDDRLEAQGDTTEAELVRQVNSLLDKLGKSSLVASGENYGGLLTQLPVLLTGDMMYYKAVAILEKHPTEAKALLKYYGYEDFDPTDKSQVALLKNFSDYVSTNGINNTLVEAIRNGAQQTGAMRFVQGYNPTHGLIADLLECGWDKFLGEIIKSGNARDVEKFYETVKKAQLNLKSASHSQGALLNYRALQDLKLDKSWQFQFFGAPVNAKDLEKTITDARIENKGSFQHADGKVLGLPQSDPISSVFGLNVKTLPEFLGGILSFTNLTEMHSDYLCQGDFCAGEQPVIDLIRPREPKVKNLLPGKTKP</sequence>
<dbReference type="RefSeq" id="WP_187426810.1">
    <property type="nucleotide sequence ID" value="NZ_VNIB01000015.1"/>
</dbReference>
<evidence type="ECO:0000256" key="1">
    <source>
        <dbReference type="SAM" id="MobiDB-lite"/>
    </source>
</evidence>
<keyword evidence="5" id="KW-1185">Reference proteome</keyword>
<evidence type="ECO:0000259" key="3">
    <source>
        <dbReference type="SMART" id="SM00912"/>
    </source>
</evidence>
<dbReference type="EMBL" id="VNIB01000015">
    <property type="protein sequence ID" value="TYO96128.1"/>
    <property type="molecule type" value="Genomic_DNA"/>
</dbReference>
<protein>
    <submittedName>
        <fullName evidence="4">Filamentous hemagglutinin family protein</fullName>
    </submittedName>
</protein>
<dbReference type="Pfam" id="PF13332">
    <property type="entry name" value="Fil_haemagg_2"/>
    <property type="match status" value="4"/>
</dbReference>
<evidence type="ECO:0000313" key="5">
    <source>
        <dbReference type="Proteomes" id="UP000324159"/>
    </source>
</evidence>
<feature type="region of interest" description="Disordered" evidence="1">
    <location>
        <begin position="2145"/>
        <end position="2208"/>
    </location>
</feature>
<proteinExistence type="predicted"/>
<dbReference type="InterPro" id="IPR008619">
    <property type="entry name" value="Filamentous_hemagglutn_rpt"/>
</dbReference>